<evidence type="ECO:0000313" key="2">
    <source>
        <dbReference type="Proteomes" id="UP000002899"/>
    </source>
</evidence>
<organism evidence="1 2">
    <name type="scientific">Babesia microti (strain RI)</name>
    <dbReference type="NCBI Taxonomy" id="1133968"/>
    <lineage>
        <taxon>Eukaryota</taxon>
        <taxon>Sar</taxon>
        <taxon>Alveolata</taxon>
        <taxon>Apicomplexa</taxon>
        <taxon>Aconoidasida</taxon>
        <taxon>Piroplasmida</taxon>
        <taxon>Babesiidae</taxon>
        <taxon>Babesia</taxon>
    </lineage>
</organism>
<dbReference type="RefSeq" id="XP_012648912.1">
    <property type="nucleotide sequence ID" value="XM_012793458.1"/>
</dbReference>
<reference evidence="1 2" key="3">
    <citation type="journal article" date="2016" name="Sci. Rep.">
        <title>Genome-wide diversity and gene expression profiling of Babesia microti isolates identify polymorphic genes that mediate host-pathogen interactions.</title>
        <authorList>
            <person name="Silva J.C."/>
            <person name="Cornillot E."/>
            <person name="McCracken C."/>
            <person name="Usmani-Brown S."/>
            <person name="Dwivedi A."/>
            <person name="Ifeonu O.O."/>
            <person name="Crabtree J."/>
            <person name="Gotia H.T."/>
            <person name="Virji A.Z."/>
            <person name="Reynes C."/>
            <person name="Colinge J."/>
            <person name="Kumar V."/>
            <person name="Lawres L."/>
            <person name="Pazzi J.E."/>
            <person name="Pablo J.V."/>
            <person name="Hung C."/>
            <person name="Brancato J."/>
            <person name="Kumari P."/>
            <person name="Orvis J."/>
            <person name="Tretina K."/>
            <person name="Chibucos M."/>
            <person name="Ott S."/>
            <person name="Sadzewicz L."/>
            <person name="Sengamalay N."/>
            <person name="Shetty A.C."/>
            <person name="Su Q."/>
            <person name="Tallon L."/>
            <person name="Fraser C.M."/>
            <person name="Frutos R."/>
            <person name="Molina D.M."/>
            <person name="Krause P.J."/>
            <person name="Ben Mamoun C."/>
        </authorList>
    </citation>
    <scope>NUCLEOTIDE SEQUENCE [LARGE SCALE GENOMIC DNA]</scope>
    <source>
        <strain evidence="1 2">RI</strain>
    </source>
</reference>
<dbReference type="GeneID" id="24424937"/>
<dbReference type="KEGG" id="bmic:BMR1_03g01510"/>
<sequence length="181" mass="21199">MKFQFAQIVSITSNIEYAKVVTSSDSNNIAINVIKWHTYIARMIKWFQATLIIIVEKEFFDVITPLVTEHHKLALESTKTIDNVSLSYLKTKLNNVEESIIIYLTTQIKNRTKTGIPLSKTYFDTAINDANNLSIIDKLASRVILRDLFDYLINSNPFKRYHDHKYRYNPSEDLKLQRFKF</sequence>
<reference evidence="1 2" key="1">
    <citation type="journal article" date="2012" name="Nucleic Acids Res.">
        <title>Sequencing of the smallest Apicomplexan genome from the human pathogen Babesia microti.</title>
        <authorList>
            <person name="Cornillot E."/>
            <person name="Hadj-Kaddour K."/>
            <person name="Dassouli A."/>
            <person name="Noel B."/>
            <person name="Ranwez V."/>
            <person name="Vacherie B."/>
            <person name="Augagneur Y."/>
            <person name="Bres V."/>
            <person name="Duclos A."/>
            <person name="Randazzo S."/>
            <person name="Carcy B."/>
            <person name="Debierre-Grockiego F."/>
            <person name="Delbecq S."/>
            <person name="Moubri-Menage K."/>
            <person name="Shams-Eldin H."/>
            <person name="Usmani-Brown S."/>
            <person name="Bringaud F."/>
            <person name="Wincker P."/>
            <person name="Vivares C.P."/>
            <person name="Schwarz R.T."/>
            <person name="Schetters T.P."/>
            <person name="Krause P.J."/>
            <person name="Gorenflot A."/>
            <person name="Berry V."/>
            <person name="Barbe V."/>
            <person name="Ben Mamoun C."/>
        </authorList>
    </citation>
    <scope>NUCLEOTIDE SEQUENCE [LARGE SCALE GENOMIC DNA]</scope>
    <source>
        <strain evidence="1 2">RI</strain>
    </source>
</reference>
<protein>
    <submittedName>
        <fullName evidence="1">Uncharacterized protein</fullName>
    </submittedName>
</protein>
<dbReference type="AlphaFoldDB" id="A0A0K3ATK1"/>
<gene>
    <name evidence="1" type="ORF">BMR1_03g01510</name>
</gene>
<keyword evidence="2" id="KW-1185">Reference proteome</keyword>
<accession>A0A0K3ATK1</accession>
<name>A0A0K3ATK1_BABMR</name>
<evidence type="ECO:0000313" key="1">
    <source>
        <dbReference type="EMBL" id="CTQ40901.1"/>
    </source>
</evidence>
<dbReference type="VEuPathDB" id="PiroplasmaDB:BMR1_03g01510"/>
<proteinExistence type="predicted"/>
<dbReference type="EMBL" id="LN871598">
    <property type="protein sequence ID" value="CTQ40901.1"/>
    <property type="molecule type" value="Genomic_DNA"/>
</dbReference>
<dbReference type="Proteomes" id="UP000002899">
    <property type="component" value="Chromosome III"/>
</dbReference>
<reference evidence="1 2" key="2">
    <citation type="journal article" date="2013" name="PLoS ONE">
        <title>Whole genome mapping and re-organization of the nuclear and mitochondrial genomes of Babesia microti isolates.</title>
        <authorList>
            <person name="Cornillot E."/>
            <person name="Dassouli A."/>
            <person name="Garg A."/>
            <person name="Pachikara N."/>
            <person name="Randazzo S."/>
            <person name="Depoix D."/>
            <person name="Carcy B."/>
            <person name="Delbecq S."/>
            <person name="Frutos R."/>
            <person name="Silva J.C."/>
            <person name="Sutton R."/>
            <person name="Krause P.J."/>
            <person name="Mamoun C.B."/>
        </authorList>
    </citation>
    <scope>NUCLEOTIDE SEQUENCE [LARGE SCALE GENOMIC DNA]</scope>
    <source>
        <strain evidence="1 2">RI</strain>
    </source>
</reference>